<keyword evidence="3" id="KW-1185">Reference proteome</keyword>
<reference evidence="2" key="1">
    <citation type="journal article" date="2023" name="Mol. Phylogenet. Evol.">
        <title>Genome-scale phylogeny and comparative genomics of the fungal order Sordariales.</title>
        <authorList>
            <person name="Hensen N."/>
            <person name="Bonometti L."/>
            <person name="Westerberg I."/>
            <person name="Brannstrom I.O."/>
            <person name="Guillou S."/>
            <person name="Cros-Aarteil S."/>
            <person name="Calhoun S."/>
            <person name="Haridas S."/>
            <person name="Kuo A."/>
            <person name="Mondo S."/>
            <person name="Pangilinan J."/>
            <person name="Riley R."/>
            <person name="LaButti K."/>
            <person name="Andreopoulos B."/>
            <person name="Lipzen A."/>
            <person name="Chen C."/>
            <person name="Yan M."/>
            <person name="Daum C."/>
            <person name="Ng V."/>
            <person name="Clum A."/>
            <person name="Steindorff A."/>
            <person name="Ohm R.A."/>
            <person name="Martin F."/>
            <person name="Silar P."/>
            <person name="Natvig D.O."/>
            <person name="Lalanne C."/>
            <person name="Gautier V."/>
            <person name="Ament-Velasquez S.L."/>
            <person name="Kruys A."/>
            <person name="Hutchinson M.I."/>
            <person name="Powell A.J."/>
            <person name="Barry K."/>
            <person name="Miller A.N."/>
            <person name="Grigoriev I.V."/>
            <person name="Debuchy R."/>
            <person name="Gladieux P."/>
            <person name="Hiltunen Thoren M."/>
            <person name="Johannesson H."/>
        </authorList>
    </citation>
    <scope>NUCLEOTIDE SEQUENCE</scope>
    <source>
        <strain evidence="2">CBS 990.96</strain>
    </source>
</reference>
<dbReference type="InterPro" id="IPR046539">
    <property type="entry name" value="DUF6604"/>
</dbReference>
<dbReference type="PANTHER" id="PTHR38795">
    <property type="entry name" value="DUF6604 DOMAIN-CONTAINING PROTEIN"/>
    <property type="match status" value="1"/>
</dbReference>
<proteinExistence type="predicted"/>
<dbReference type="EMBL" id="MU865441">
    <property type="protein sequence ID" value="KAK4223074.1"/>
    <property type="molecule type" value="Genomic_DNA"/>
</dbReference>
<dbReference type="AlphaFoldDB" id="A0AAN7BGU7"/>
<evidence type="ECO:0000259" key="1">
    <source>
        <dbReference type="Pfam" id="PF20253"/>
    </source>
</evidence>
<dbReference type="Proteomes" id="UP001301958">
    <property type="component" value="Unassembled WGS sequence"/>
</dbReference>
<accession>A0AAN7BGU7</accession>
<comment type="caution">
    <text evidence="2">The sequence shown here is derived from an EMBL/GenBank/DDBJ whole genome shotgun (WGS) entry which is preliminary data.</text>
</comment>
<evidence type="ECO:0000313" key="2">
    <source>
        <dbReference type="EMBL" id="KAK4223074.1"/>
    </source>
</evidence>
<name>A0AAN7BGU7_9PEZI</name>
<reference evidence="2" key="2">
    <citation type="submission" date="2023-05" db="EMBL/GenBank/DDBJ databases">
        <authorList>
            <consortium name="Lawrence Berkeley National Laboratory"/>
            <person name="Steindorff A."/>
            <person name="Hensen N."/>
            <person name="Bonometti L."/>
            <person name="Westerberg I."/>
            <person name="Brannstrom I.O."/>
            <person name="Guillou S."/>
            <person name="Cros-Aarteil S."/>
            <person name="Calhoun S."/>
            <person name="Haridas S."/>
            <person name="Kuo A."/>
            <person name="Mondo S."/>
            <person name="Pangilinan J."/>
            <person name="Riley R."/>
            <person name="Labutti K."/>
            <person name="Andreopoulos B."/>
            <person name="Lipzen A."/>
            <person name="Chen C."/>
            <person name="Yanf M."/>
            <person name="Daum C."/>
            <person name="Ng V."/>
            <person name="Clum A."/>
            <person name="Ohm R."/>
            <person name="Martin F."/>
            <person name="Silar P."/>
            <person name="Natvig D."/>
            <person name="Lalanne C."/>
            <person name="Gautier V."/>
            <person name="Ament-Velasquez S.L."/>
            <person name="Kruys A."/>
            <person name="Hutchinson M.I."/>
            <person name="Powell A.J."/>
            <person name="Barry K."/>
            <person name="Miller A.N."/>
            <person name="Grigoriev I.V."/>
            <person name="Debuchy R."/>
            <person name="Gladieux P."/>
            <person name="Thoren M.H."/>
            <person name="Johannesson H."/>
        </authorList>
    </citation>
    <scope>NUCLEOTIDE SEQUENCE</scope>
    <source>
        <strain evidence="2">CBS 990.96</strain>
    </source>
</reference>
<sequence length="233" mass="26812">MSSYQTYKTLTQYIVTWLATTARTENSSRFINVNNLILLAEYLSARNSVQVPRSVLRAFTYTIQLREQVGSTITSSGQPSQEDRSHQHFIQVLRDIQVELRKLPCLPKHNPVNSHTLSDPKEQFVRAFSVLQLSPESEENVDDARERQEFVDRITDDGKKIYIYKSIATLDEALFEMRLLVDDLVNIEQVNEKHWDLLKGRIEFCIVATMTKTALLLTKDLDTTARTTFEAAI</sequence>
<dbReference type="Pfam" id="PF20253">
    <property type="entry name" value="DUF6604"/>
    <property type="match status" value="1"/>
</dbReference>
<gene>
    <name evidence="2" type="ORF">QBC38DRAFT_517772</name>
</gene>
<evidence type="ECO:0000313" key="3">
    <source>
        <dbReference type="Proteomes" id="UP001301958"/>
    </source>
</evidence>
<protein>
    <recommendedName>
        <fullName evidence="1">DUF6604 domain-containing protein</fullName>
    </recommendedName>
</protein>
<organism evidence="2 3">
    <name type="scientific">Podospora fimiseda</name>
    <dbReference type="NCBI Taxonomy" id="252190"/>
    <lineage>
        <taxon>Eukaryota</taxon>
        <taxon>Fungi</taxon>
        <taxon>Dikarya</taxon>
        <taxon>Ascomycota</taxon>
        <taxon>Pezizomycotina</taxon>
        <taxon>Sordariomycetes</taxon>
        <taxon>Sordariomycetidae</taxon>
        <taxon>Sordariales</taxon>
        <taxon>Podosporaceae</taxon>
        <taxon>Podospora</taxon>
    </lineage>
</organism>
<dbReference type="PANTHER" id="PTHR38795:SF1">
    <property type="entry name" value="DUF6604 DOMAIN-CONTAINING PROTEIN"/>
    <property type="match status" value="1"/>
</dbReference>
<feature type="domain" description="DUF6604" evidence="1">
    <location>
        <begin position="5"/>
        <end position="222"/>
    </location>
</feature>